<dbReference type="Proteomes" id="UP000305887">
    <property type="component" value="Unassembled WGS sequence"/>
</dbReference>
<dbReference type="SFLD" id="SFLDG01135">
    <property type="entry name" value="C1.5.6:_HAD__Beta-PGM__Phospha"/>
    <property type="match status" value="1"/>
</dbReference>
<protein>
    <submittedName>
        <fullName evidence="1">HAD family phosphatase</fullName>
    </submittedName>
</protein>
<dbReference type="PANTHER" id="PTHR18901">
    <property type="entry name" value="2-DEOXYGLUCOSE-6-PHOSPHATE PHOSPHATASE 2"/>
    <property type="match status" value="1"/>
</dbReference>
<gene>
    <name evidence="1" type="ORF">FHG66_11510</name>
</gene>
<dbReference type="PRINTS" id="PR00413">
    <property type="entry name" value="HADHALOGNASE"/>
</dbReference>
<dbReference type="Gene3D" id="1.10.150.240">
    <property type="entry name" value="Putative phosphatase, domain 2"/>
    <property type="match status" value="1"/>
</dbReference>
<keyword evidence="2" id="KW-1185">Reference proteome</keyword>
<dbReference type="InterPro" id="IPR023214">
    <property type="entry name" value="HAD_sf"/>
</dbReference>
<dbReference type="Gene3D" id="3.40.50.1000">
    <property type="entry name" value="HAD superfamily/HAD-like"/>
    <property type="match status" value="1"/>
</dbReference>
<dbReference type="EMBL" id="VDFU01000012">
    <property type="protein sequence ID" value="TNC49349.1"/>
    <property type="molecule type" value="Genomic_DNA"/>
</dbReference>
<dbReference type="PANTHER" id="PTHR18901:SF38">
    <property type="entry name" value="PSEUDOURIDINE-5'-PHOSPHATASE"/>
    <property type="match status" value="1"/>
</dbReference>
<dbReference type="InterPro" id="IPR006439">
    <property type="entry name" value="HAD-SF_hydro_IA"/>
</dbReference>
<dbReference type="InterPro" id="IPR023198">
    <property type="entry name" value="PGP-like_dom2"/>
</dbReference>
<dbReference type="AlphaFoldDB" id="A0A5C4MXJ8"/>
<dbReference type="CDD" id="cd07505">
    <property type="entry name" value="HAD_BPGM-like"/>
    <property type="match status" value="1"/>
</dbReference>
<name>A0A5C4MXJ8_9RHOB</name>
<accession>A0A5C4MXJ8</accession>
<evidence type="ECO:0000313" key="2">
    <source>
        <dbReference type="Proteomes" id="UP000305887"/>
    </source>
</evidence>
<dbReference type="SFLD" id="SFLDG01129">
    <property type="entry name" value="C1.5:_HAD__Beta-PGM__Phosphata"/>
    <property type="match status" value="1"/>
</dbReference>
<evidence type="ECO:0000313" key="1">
    <source>
        <dbReference type="EMBL" id="TNC49349.1"/>
    </source>
</evidence>
<dbReference type="OrthoDB" id="9782449at2"/>
<dbReference type="RefSeq" id="WP_139076896.1">
    <property type="nucleotide sequence ID" value="NZ_VDFU01000012.1"/>
</dbReference>
<dbReference type="SFLD" id="SFLDS00003">
    <property type="entry name" value="Haloacid_Dehalogenase"/>
    <property type="match status" value="1"/>
</dbReference>
<dbReference type="InterPro" id="IPR036412">
    <property type="entry name" value="HAD-like_sf"/>
</dbReference>
<sequence length="217" mass="23034">MSPRYDAVVFDLDGTLIDTESLCNIAGMEACANLGFPVSQAFFESLAGIDDQTRARMIENETGATVELEAFLAEWDRLCSERFAQGIPIKAGAVELLERLSAEGMPVALATSSRRGPAEEKVGLAGFGRHFRTLVTFDDVAAPKPAPDPYLLAAERLGVRPDRCLAFEDSETGARSAQAAGLTVVQVPDLHATKGAHAHHVAPSLLEGAVLAGLIEC</sequence>
<dbReference type="SUPFAM" id="SSF56784">
    <property type="entry name" value="HAD-like"/>
    <property type="match status" value="1"/>
</dbReference>
<dbReference type="Pfam" id="PF00702">
    <property type="entry name" value="Hydrolase"/>
    <property type="match status" value="1"/>
</dbReference>
<proteinExistence type="predicted"/>
<reference evidence="1 2" key="1">
    <citation type="submission" date="2019-06" db="EMBL/GenBank/DDBJ databases">
        <title>YIM 131921 draft genome.</title>
        <authorList>
            <person name="Jiang L."/>
        </authorList>
    </citation>
    <scope>NUCLEOTIDE SEQUENCE [LARGE SCALE GENOMIC DNA]</scope>
    <source>
        <strain evidence="1 2">YIM 131921</strain>
    </source>
</reference>
<organism evidence="1 2">
    <name type="scientific">Rubellimicrobium rubrum</name>
    <dbReference type="NCBI Taxonomy" id="2585369"/>
    <lineage>
        <taxon>Bacteria</taxon>
        <taxon>Pseudomonadati</taxon>
        <taxon>Pseudomonadota</taxon>
        <taxon>Alphaproteobacteria</taxon>
        <taxon>Rhodobacterales</taxon>
        <taxon>Roseobacteraceae</taxon>
        <taxon>Rubellimicrobium</taxon>
    </lineage>
</organism>
<dbReference type="NCBIfam" id="TIGR01509">
    <property type="entry name" value="HAD-SF-IA-v3"/>
    <property type="match status" value="1"/>
</dbReference>
<comment type="caution">
    <text evidence="1">The sequence shown here is derived from an EMBL/GenBank/DDBJ whole genome shotgun (WGS) entry which is preliminary data.</text>
</comment>